<dbReference type="PANTHER" id="PTHR42709">
    <property type="entry name" value="ALKALINE PHOSPHATASE LIKE PROTEIN"/>
    <property type="match status" value="1"/>
</dbReference>
<dbReference type="RefSeq" id="WP_015944329.1">
    <property type="nucleotide sequence ID" value="NZ_LK996017.1"/>
</dbReference>
<sequence>MLEQLLTTLGEFVVELISSLGYFGVFLAMAIESACIPLPSEIILPFTGYMVYIGHFDFWTATLAATLGNLFGGLVAYYVGVRGGRPFIQRYGHYFFIKEKELQWTERLFSRHGEITVLVGRLLPVIRTFISLPAGIAKMSAVKMAIYTVLGALPWCMFLIIVGEKLGANWNSLKPLFHRLDLVIGVLILAGIGYFFFKRKGRKRR</sequence>
<proteinExistence type="inferred from homology"/>
<dbReference type="InterPro" id="IPR051311">
    <property type="entry name" value="DedA_domain"/>
</dbReference>
<evidence type="ECO:0000256" key="5">
    <source>
        <dbReference type="ARBA" id="ARBA00022989"/>
    </source>
</evidence>
<dbReference type="PATRIC" id="fig|49338.4.peg.2187"/>
<dbReference type="InterPro" id="IPR032816">
    <property type="entry name" value="VTT_dom"/>
</dbReference>
<evidence type="ECO:0000256" key="4">
    <source>
        <dbReference type="ARBA" id="ARBA00022692"/>
    </source>
</evidence>
<feature type="domain" description="VTT" evidence="8">
    <location>
        <begin position="38"/>
        <end position="164"/>
    </location>
</feature>
<name>A0A098B0M4_DESHA</name>
<feature type="transmembrane region" description="Helical" evidence="7">
    <location>
        <begin position="12"/>
        <end position="31"/>
    </location>
</feature>
<organism evidence="9">
    <name type="scientific">Desulfitobacterium hafniense</name>
    <name type="common">Desulfitobacterium frappieri</name>
    <dbReference type="NCBI Taxonomy" id="49338"/>
    <lineage>
        <taxon>Bacteria</taxon>
        <taxon>Bacillati</taxon>
        <taxon>Bacillota</taxon>
        <taxon>Clostridia</taxon>
        <taxon>Eubacteriales</taxon>
        <taxon>Desulfitobacteriaceae</taxon>
        <taxon>Desulfitobacterium</taxon>
    </lineage>
</organism>
<reference evidence="9" key="1">
    <citation type="submission" date="2014-07" db="EMBL/GenBank/DDBJ databases">
        <authorList>
            <person name="Hornung V.Bastian."/>
        </authorList>
    </citation>
    <scope>NUCLEOTIDE SEQUENCE</scope>
    <source>
        <strain evidence="9">PCE-S</strain>
    </source>
</reference>
<feature type="transmembrane region" description="Helical" evidence="7">
    <location>
        <begin position="144"/>
        <end position="164"/>
    </location>
</feature>
<keyword evidence="5 7" id="KW-1133">Transmembrane helix</keyword>
<dbReference type="AlphaFoldDB" id="A0A098B0M4"/>
<accession>A0A098B0M4</accession>
<protein>
    <submittedName>
        <fullName evidence="9">SNARE associated Golgi protein-like protein</fullName>
    </submittedName>
</protein>
<comment type="subcellular location">
    <subcellularLocation>
        <location evidence="1">Cell membrane</location>
        <topology evidence="1">Multi-pass membrane protein</topology>
    </subcellularLocation>
</comment>
<evidence type="ECO:0000313" key="9">
    <source>
        <dbReference type="EMBL" id="CDX01917.1"/>
    </source>
</evidence>
<dbReference type="GO" id="GO:0005886">
    <property type="term" value="C:plasma membrane"/>
    <property type="evidence" value="ECO:0007669"/>
    <property type="project" value="UniProtKB-SubCell"/>
</dbReference>
<evidence type="ECO:0000259" key="8">
    <source>
        <dbReference type="Pfam" id="PF09335"/>
    </source>
</evidence>
<gene>
    <name evidence="9" type="ORF">DPCES_2030</name>
</gene>
<keyword evidence="4 7" id="KW-0812">Transmembrane</keyword>
<evidence type="ECO:0000256" key="6">
    <source>
        <dbReference type="ARBA" id="ARBA00023136"/>
    </source>
</evidence>
<feature type="transmembrane region" description="Helical" evidence="7">
    <location>
        <begin position="176"/>
        <end position="197"/>
    </location>
</feature>
<keyword evidence="6 7" id="KW-0472">Membrane</keyword>
<dbReference type="Pfam" id="PF09335">
    <property type="entry name" value="VTT_dom"/>
    <property type="match status" value="1"/>
</dbReference>
<dbReference type="PANTHER" id="PTHR42709:SF6">
    <property type="entry name" value="UNDECAPRENYL PHOSPHATE TRANSPORTER A"/>
    <property type="match status" value="1"/>
</dbReference>
<keyword evidence="3" id="KW-1003">Cell membrane</keyword>
<evidence type="ECO:0000256" key="2">
    <source>
        <dbReference type="ARBA" id="ARBA00010792"/>
    </source>
</evidence>
<evidence type="ECO:0000256" key="7">
    <source>
        <dbReference type="SAM" id="Phobius"/>
    </source>
</evidence>
<evidence type="ECO:0000256" key="1">
    <source>
        <dbReference type="ARBA" id="ARBA00004651"/>
    </source>
</evidence>
<feature type="transmembrane region" description="Helical" evidence="7">
    <location>
        <begin position="58"/>
        <end position="80"/>
    </location>
</feature>
<comment type="similarity">
    <text evidence="2">Belongs to the DedA family.</text>
</comment>
<evidence type="ECO:0000256" key="3">
    <source>
        <dbReference type="ARBA" id="ARBA00022475"/>
    </source>
</evidence>
<dbReference type="EMBL" id="LK996017">
    <property type="protein sequence ID" value="CDX01917.1"/>
    <property type="molecule type" value="Genomic_DNA"/>
</dbReference>